<accession>A0A381SBW4</accession>
<feature type="non-terminal residue" evidence="1">
    <location>
        <position position="26"/>
    </location>
</feature>
<proteinExistence type="predicted"/>
<organism evidence="1">
    <name type="scientific">marine metagenome</name>
    <dbReference type="NCBI Taxonomy" id="408172"/>
    <lineage>
        <taxon>unclassified sequences</taxon>
        <taxon>metagenomes</taxon>
        <taxon>ecological metagenomes</taxon>
    </lineage>
</organism>
<reference evidence="1" key="1">
    <citation type="submission" date="2018-05" db="EMBL/GenBank/DDBJ databases">
        <authorList>
            <person name="Lanie J.A."/>
            <person name="Ng W.-L."/>
            <person name="Kazmierczak K.M."/>
            <person name="Andrzejewski T.M."/>
            <person name="Davidsen T.M."/>
            <person name="Wayne K.J."/>
            <person name="Tettelin H."/>
            <person name="Glass J.I."/>
            <person name="Rusch D."/>
            <person name="Podicherti R."/>
            <person name="Tsui H.-C.T."/>
            <person name="Winkler M.E."/>
        </authorList>
    </citation>
    <scope>NUCLEOTIDE SEQUENCE</scope>
</reference>
<evidence type="ECO:0000313" key="1">
    <source>
        <dbReference type="EMBL" id="SVA01560.1"/>
    </source>
</evidence>
<gene>
    <name evidence="1" type="ORF">METZ01_LOCUS54414</name>
</gene>
<sequence length="26" mass="3149">MILSENMSHLYYMPKKTRLHRSELAV</sequence>
<name>A0A381SBW4_9ZZZZ</name>
<protein>
    <submittedName>
        <fullName evidence="1">Uncharacterized protein</fullName>
    </submittedName>
</protein>
<dbReference type="AlphaFoldDB" id="A0A381SBW4"/>
<dbReference type="EMBL" id="UINC01002916">
    <property type="protein sequence ID" value="SVA01560.1"/>
    <property type="molecule type" value="Genomic_DNA"/>
</dbReference>